<keyword evidence="2 7" id="KW-0378">Hydrolase</keyword>
<keyword evidence="5 7" id="KW-0326">Glycosidase</keyword>
<evidence type="ECO:0000256" key="3">
    <source>
        <dbReference type="ARBA" id="ARBA00023001"/>
    </source>
</evidence>
<evidence type="ECO:0000256" key="2">
    <source>
        <dbReference type="ARBA" id="ARBA00022801"/>
    </source>
</evidence>
<proteinExistence type="inferred from homology"/>
<dbReference type="PANTHER" id="PTHR31297">
    <property type="entry name" value="GLUCAN ENDO-1,6-BETA-GLUCOSIDASE B"/>
    <property type="match status" value="1"/>
</dbReference>
<keyword evidence="4" id="KW-0119">Carbohydrate metabolism</keyword>
<sequence>MDFMDHKKCTFITIILLAFFVVFLFLKAINTPKIEFTSCISIGNALEAPKDLSWDVEMNEEYFDKIKEAGFDCVRLPVRFSDYAKDNKDYLLDESFMKKIDYYIDYALSKKLVIILDFHHFIEIMKFPNEYKECYLKIWDQVAERYKDYPQELMFELLNEPNDNLSGELWNQFIDEGVNIIRKSNPKRTIIVGPDNYYSVYSLEKLKIPQDKNIVVSFHYYEPNEVTFQGSVNHKGFENLKDNQWTGTNLEIQYLKSRFEIAKKYSEDHKVRIFLGEFGVNKNAPETTRINWTQAVRKEAEEYGFSWGYWELCSEFGIYDVKNDLWNEKILDSLLEN</sequence>
<keyword evidence="3" id="KW-0136">Cellulose degradation</keyword>
<comment type="caution">
    <text evidence="9">The sequence shown here is derived from an EMBL/GenBank/DDBJ whole genome shotgun (WGS) entry which is preliminary data.</text>
</comment>
<feature type="domain" description="Glycoside hydrolase family 5" evidence="8">
    <location>
        <begin position="54"/>
        <end position="314"/>
    </location>
</feature>
<dbReference type="OrthoDB" id="9800475at2"/>
<dbReference type="Pfam" id="PF00150">
    <property type="entry name" value="Cellulase"/>
    <property type="match status" value="1"/>
</dbReference>
<dbReference type="InterPro" id="IPR001547">
    <property type="entry name" value="Glyco_hydro_5"/>
</dbReference>
<evidence type="ECO:0000256" key="5">
    <source>
        <dbReference type="ARBA" id="ARBA00023295"/>
    </source>
</evidence>
<dbReference type="PROSITE" id="PS00659">
    <property type="entry name" value="GLYCOSYL_HYDROL_F5"/>
    <property type="match status" value="1"/>
</dbReference>
<dbReference type="InterPro" id="IPR050386">
    <property type="entry name" value="Glycosyl_hydrolase_5"/>
</dbReference>
<dbReference type="STRING" id="137838.GCA_001458595_03949"/>
<dbReference type="InterPro" id="IPR017853">
    <property type="entry name" value="GH"/>
</dbReference>
<dbReference type="InterPro" id="IPR018087">
    <property type="entry name" value="Glyco_hydro_5_CS"/>
</dbReference>
<dbReference type="EMBL" id="PDCJ01000001">
    <property type="protein sequence ID" value="PEG32433.1"/>
    <property type="molecule type" value="Genomic_DNA"/>
</dbReference>
<dbReference type="SUPFAM" id="SSF51445">
    <property type="entry name" value="(Trans)glycosidases"/>
    <property type="match status" value="1"/>
</dbReference>
<evidence type="ECO:0000256" key="6">
    <source>
        <dbReference type="ARBA" id="ARBA00023326"/>
    </source>
</evidence>
<organism evidence="9 10">
    <name type="scientific">Clostridium neonatale</name>
    <dbReference type="NCBI Taxonomy" id="137838"/>
    <lineage>
        <taxon>Bacteria</taxon>
        <taxon>Bacillati</taxon>
        <taxon>Bacillota</taxon>
        <taxon>Clostridia</taxon>
        <taxon>Eubacteriales</taxon>
        <taxon>Clostridiaceae</taxon>
        <taxon>Clostridium</taxon>
    </lineage>
</organism>
<dbReference type="Gene3D" id="3.20.20.80">
    <property type="entry name" value="Glycosidases"/>
    <property type="match status" value="1"/>
</dbReference>
<evidence type="ECO:0000313" key="9">
    <source>
        <dbReference type="EMBL" id="PEG32433.1"/>
    </source>
</evidence>
<gene>
    <name evidence="9" type="ORF">CQ394_12295</name>
</gene>
<dbReference type="GO" id="GO:0008422">
    <property type="term" value="F:beta-glucosidase activity"/>
    <property type="evidence" value="ECO:0007669"/>
    <property type="project" value="TreeGrafter"/>
</dbReference>
<evidence type="ECO:0000256" key="4">
    <source>
        <dbReference type="ARBA" id="ARBA00023277"/>
    </source>
</evidence>
<name>A0A2A7MLQ1_9CLOT</name>
<protein>
    <submittedName>
        <fullName evidence="9">Endoglucanase</fullName>
    </submittedName>
</protein>
<dbReference type="GO" id="GO:0005576">
    <property type="term" value="C:extracellular region"/>
    <property type="evidence" value="ECO:0007669"/>
    <property type="project" value="TreeGrafter"/>
</dbReference>
<reference evidence="9 10" key="1">
    <citation type="submission" date="2017-10" db="EMBL/GenBank/DDBJ databases">
        <title>Effective Description of Clostridium neonatale sp. nov. linked to necrotizing enterocolitis in neonates and a clarification of species assignable to the genus Clostridium (Prazmowski 1880) emend. Lawson and Rainey 2016.</title>
        <authorList>
            <person name="Bernard K."/>
            <person name="Burdz T."/>
            <person name="Wiebe D."/>
            <person name="Balcewich B."/>
            <person name="Alfa M."/>
            <person name="Bernier A.-M."/>
        </authorList>
    </citation>
    <scope>NUCLEOTIDE SEQUENCE [LARGE SCALE GENOMIC DNA]</scope>
    <source>
        <strain evidence="9 10">LCDC99A005</strain>
    </source>
</reference>
<dbReference type="GO" id="GO:0009986">
    <property type="term" value="C:cell surface"/>
    <property type="evidence" value="ECO:0007669"/>
    <property type="project" value="TreeGrafter"/>
</dbReference>
<comment type="similarity">
    <text evidence="7">Belongs to the glycosyl hydrolase 5 (cellulase A) family.</text>
</comment>
<evidence type="ECO:0000256" key="1">
    <source>
        <dbReference type="ARBA" id="ARBA00022729"/>
    </source>
</evidence>
<keyword evidence="1" id="KW-0732">Signal</keyword>
<keyword evidence="10" id="KW-1185">Reference proteome</keyword>
<evidence type="ECO:0000313" key="10">
    <source>
        <dbReference type="Proteomes" id="UP000220840"/>
    </source>
</evidence>
<evidence type="ECO:0000256" key="7">
    <source>
        <dbReference type="RuleBase" id="RU361153"/>
    </source>
</evidence>
<accession>A0A2A7MLQ1</accession>
<dbReference type="GO" id="GO:0030245">
    <property type="term" value="P:cellulose catabolic process"/>
    <property type="evidence" value="ECO:0007669"/>
    <property type="project" value="UniProtKB-KW"/>
</dbReference>
<dbReference type="AlphaFoldDB" id="A0A2A7MLQ1"/>
<keyword evidence="6" id="KW-0624">Polysaccharide degradation</keyword>
<evidence type="ECO:0000259" key="8">
    <source>
        <dbReference type="Pfam" id="PF00150"/>
    </source>
</evidence>
<dbReference type="PANTHER" id="PTHR31297:SF17">
    <property type="entry name" value="ENDOGLUCANASE"/>
    <property type="match status" value="1"/>
</dbReference>
<dbReference type="Proteomes" id="UP000220840">
    <property type="component" value="Unassembled WGS sequence"/>
</dbReference>